<dbReference type="Pfam" id="PF00015">
    <property type="entry name" value="MCPsignal"/>
    <property type="match status" value="1"/>
</dbReference>
<keyword evidence="8" id="KW-1185">Reference proteome</keyword>
<keyword evidence="1 3" id="KW-0807">Transducer</keyword>
<keyword evidence="4" id="KW-0812">Transmembrane</keyword>
<feature type="domain" description="HAMP" evidence="6">
    <location>
        <begin position="226"/>
        <end position="278"/>
    </location>
</feature>
<keyword evidence="4" id="KW-0472">Membrane</keyword>
<dbReference type="AlphaFoldDB" id="H5Y5P5"/>
<comment type="similarity">
    <text evidence="2">Belongs to the methyl-accepting chemotaxis (MCP) protein family.</text>
</comment>
<proteinExistence type="inferred from homology"/>
<reference evidence="7 8" key="1">
    <citation type="submission" date="2011-11" db="EMBL/GenBank/DDBJ databases">
        <title>The Noncontiguous Finished genome of Desulfosporosinus youngiae DSM 17734.</title>
        <authorList>
            <consortium name="US DOE Joint Genome Institute (JGI-PGF)"/>
            <person name="Lucas S."/>
            <person name="Han J."/>
            <person name="Lapidus A."/>
            <person name="Cheng J.-F."/>
            <person name="Goodwin L."/>
            <person name="Pitluck S."/>
            <person name="Peters L."/>
            <person name="Ovchinnikova G."/>
            <person name="Lu M."/>
            <person name="Land M.L."/>
            <person name="Hauser L."/>
            <person name="Pester M."/>
            <person name="Spring S."/>
            <person name="Ollivier B."/>
            <person name="Rattei T."/>
            <person name="Klenk H.-P."/>
            <person name="Wagner M."/>
            <person name="Loy A."/>
            <person name="Woyke T.J."/>
        </authorList>
    </citation>
    <scope>NUCLEOTIDE SEQUENCE [LARGE SCALE GENOMIC DNA]</scope>
    <source>
        <strain evidence="7 8">DSM 17734</strain>
    </source>
</reference>
<dbReference type="Gene3D" id="1.10.287.950">
    <property type="entry name" value="Methyl-accepting chemotaxis protein"/>
    <property type="match status" value="1"/>
</dbReference>
<dbReference type="EMBL" id="CM001441">
    <property type="protein sequence ID" value="EHQ90771.1"/>
    <property type="molecule type" value="Genomic_DNA"/>
</dbReference>
<dbReference type="GO" id="GO:0007165">
    <property type="term" value="P:signal transduction"/>
    <property type="evidence" value="ECO:0007669"/>
    <property type="project" value="UniProtKB-KW"/>
</dbReference>
<accession>H5Y5P5</accession>
<dbReference type="PANTHER" id="PTHR32089">
    <property type="entry name" value="METHYL-ACCEPTING CHEMOTAXIS PROTEIN MCPB"/>
    <property type="match status" value="1"/>
</dbReference>
<dbReference type="GO" id="GO:0016020">
    <property type="term" value="C:membrane"/>
    <property type="evidence" value="ECO:0007669"/>
    <property type="project" value="InterPro"/>
</dbReference>
<feature type="transmembrane region" description="Helical" evidence="4">
    <location>
        <begin position="208"/>
        <end position="225"/>
    </location>
</feature>
<dbReference type="SMART" id="SM00304">
    <property type="entry name" value="HAMP"/>
    <property type="match status" value="1"/>
</dbReference>
<dbReference type="SMART" id="SM00283">
    <property type="entry name" value="MA"/>
    <property type="match status" value="1"/>
</dbReference>
<dbReference type="Pfam" id="PF12729">
    <property type="entry name" value="4HB_MCP_1"/>
    <property type="match status" value="1"/>
</dbReference>
<evidence type="ECO:0000259" key="6">
    <source>
        <dbReference type="PROSITE" id="PS50885"/>
    </source>
</evidence>
<feature type="domain" description="Methyl-accepting transducer" evidence="5">
    <location>
        <begin position="297"/>
        <end position="533"/>
    </location>
</feature>
<dbReference type="STRING" id="768710.DesyoDRAFT_3786"/>
<dbReference type="Gene3D" id="6.10.340.10">
    <property type="match status" value="1"/>
</dbReference>
<name>H5Y5P5_9FIRM</name>
<evidence type="ECO:0000256" key="1">
    <source>
        <dbReference type="ARBA" id="ARBA00023224"/>
    </source>
</evidence>
<dbReference type="CDD" id="cd06225">
    <property type="entry name" value="HAMP"/>
    <property type="match status" value="1"/>
</dbReference>
<evidence type="ECO:0000256" key="4">
    <source>
        <dbReference type="SAM" id="Phobius"/>
    </source>
</evidence>
<organism evidence="7 8">
    <name type="scientific">Desulfosporosinus youngiae DSM 17734</name>
    <dbReference type="NCBI Taxonomy" id="768710"/>
    <lineage>
        <taxon>Bacteria</taxon>
        <taxon>Bacillati</taxon>
        <taxon>Bacillota</taxon>
        <taxon>Clostridia</taxon>
        <taxon>Eubacteriales</taxon>
        <taxon>Desulfitobacteriaceae</taxon>
        <taxon>Desulfosporosinus</taxon>
    </lineage>
</organism>
<keyword evidence="4" id="KW-1133">Transmembrane helix</keyword>
<dbReference type="eggNOG" id="COG0840">
    <property type="taxonomic scope" value="Bacteria"/>
</dbReference>
<gene>
    <name evidence="7" type="ORF">DesyoDRAFT_3786</name>
</gene>
<dbReference type="InterPro" id="IPR024478">
    <property type="entry name" value="HlyB_4HB_MCP"/>
</dbReference>
<dbReference type="RefSeq" id="WP_007785341.1">
    <property type="nucleotide sequence ID" value="NZ_CM001441.1"/>
</dbReference>
<evidence type="ECO:0000259" key="5">
    <source>
        <dbReference type="PROSITE" id="PS50111"/>
    </source>
</evidence>
<dbReference type="PROSITE" id="PS50111">
    <property type="entry name" value="CHEMOTAXIS_TRANSDUC_2"/>
    <property type="match status" value="1"/>
</dbReference>
<evidence type="ECO:0000256" key="3">
    <source>
        <dbReference type="PROSITE-ProRule" id="PRU00284"/>
    </source>
</evidence>
<evidence type="ECO:0000256" key="2">
    <source>
        <dbReference type="ARBA" id="ARBA00029447"/>
    </source>
</evidence>
<dbReference type="Pfam" id="PF00672">
    <property type="entry name" value="HAMP"/>
    <property type="match status" value="1"/>
</dbReference>
<dbReference type="PANTHER" id="PTHR32089:SF112">
    <property type="entry name" value="LYSOZYME-LIKE PROTEIN-RELATED"/>
    <property type="match status" value="1"/>
</dbReference>
<evidence type="ECO:0000313" key="7">
    <source>
        <dbReference type="EMBL" id="EHQ90771.1"/>
    </source>
</evidence>
<dbReference type="Proteomes" id="UP000005104">
    <property type="component" value="Chromosome"/>
</dbReference>
<feature type="transmembrane region" description="Helical" evidence="4">
    <location>
        <begin position="28"/>
        <end position="47"/>
    </location>
</feature>
<protein>
    <submittedName>
        <fullName evidence="7">Methyl-accepting chemotaxis protein</fullName>
    </submittedName>
</protein>
<dbReference type="SUPFAM" id="SSF58104">
    <property type="entry name" value="Methyl-accepting chemotaxis protein (MCP) signaling domain"/>
    <property type="match status" value="1"/>
</dbReference>
<dbReference type="HOGENOM" id="CLU_000445_107_27_9"/>
<dbReference type="PROSITE" id="PS50885">
    <property type="entry name" value="HAMP"/>
    <property type="match status" value="1"/>
</dbReference>
<dbReference type="InterPro" id="IPR003660">
    <property type="entry name" value="HAMP_dom"/>
</dbReference>
<sequence length="587" mass="64434">MRKNARKEGLEIKFQLNIIKNLSLSKKIIAGLLIAGLIFLSIGIYAVTTISNTQRTLSSQLNDGMAKLRINDSIKTIVLTQQNLTLTFISSKDETLRKAAIDEFRYYDRYFTEEIIKLNNYLTDEEKPVFEDIKHKHEVFSYLSNAMFSLHTRGNELVVAQIEPNSKASTEKLVESSNQMSEDTIQALNDVQANGDANIKNALRRSSLYGLLGLVLSIFVSFYVVREIQKPVKGLMEVTRKVALGDLRNRAAAESRDEIGELAQSFNLMIDNLESVIKDTTHKSDQLLASSESIRKSTQEYAGLAENISASFSQASMDVALNADGIREMSYIIDETNANVANIAAVTEKISEAAGISSQRAEDGGLKLDTAVSHLLEIDTNSRETNVILSGLALLFEEVAQITSVTKKFAEQTNLLALNAEIEAAHAGDMGKGFSVIASEVRKLAQASTENSHRIEKKLEEVSGFSRKVTEVINKSNLSIANTKTIVEDLSKSLKEIIANTKMEALEIKNIYNTIEDLRKASNSMAGKAKDIGGFSLSTSNQISVVEVSIKEQTSFIKELHAQAESLDSLAVNLQGVVSKFTVGGSV</sequence>
<evidence type="ECO:0000313" key="8">
    <source>
        <dbReference type="Proteomes" id="UP000005104"/>
    </source>
</evidence>
<dbReference type="InterPro" id="IPR004089">
    <property type="entry name" value="MCPsignal_dom"/>
</dbReference>